<evidence type="ECO:0000313" key="2">
    <source>
        <dbReference type="EMBL" id="MCK0206470.1"/>
    </source>
</evidence>
<proteinExistence type="predicted"/>
<evidence type="ECO:0000259" key="1">
    <source>
        <dbReference type="PROSITE" id="PS51747"/>
    </source>
</evidence>
<dbReference type="Gene3D" id="3.40.140.10">
    <property type="entry name" value="Cytidine Deaminase, domain 2"/>
    <property type="match status" value="1"/>
</dbReference>
<evidence type="ECO:0000313" key="3">
    <source>
        <dbReference type="Proteomes" id="UP001202867"/>
    </source>
</evidence>
<dbReference type="PANTHER" id="PTHR11079:SF161">
    <property type="entry name" value="CMP_DCMP-TYPE DEAMINASE DOMAIN-CONTAINING PROTEIN"/>
    <property type="match status" value="1"/>
</dbReference>
<reference evidence="3" key="2">
    <citation type="submission" date="2023-07" db="EMBL/GenBank/DDBJ databases">
        <title>Ancylobacter moscoviensis sp. nov., facultatively methylotrophic bacteria from activated sludge and the reclassification of Starkeya novella (Starkey 1934) Kelly et al. 2000 as Ancylobacter novellus comb. nov., Starkeya koreensis Im et al. 2006 as Ancylobacter koreensis comb.nov., Angulomicrobium tetraedrale Vasil'eva et al. 1986 as Ancylobacter tetraedralis comb. nov., Angulomicrobium amanitiforme Fritz et al. 2004 as Ancylobacter amanitiformis comb. nov. and Methylorhabdus multivorans Doronina et al. 1996 as Ancylobacter multivorans comb. nov. and emended description of the genus Ancylobacter.</title>
        <authorList>
            <person name="Doronina N."/>
            <person name="Chemodurova A."/>
            <person name="Grouzdev D."/>
            <person name="Koziaeva V."/>
            <person name="Shi W."/>
            <person name="Wu L."/>
            <person name="Kaparullina E."/>
        </authorList>
    </citation>
    <scope>NUCLEOTIDE SEQUENCE [LARGE SCALE GENOMIC DNA]</scope>
    <source>
        <strain evidence="3">Jip08</strain>
    </source>
</reference>
<dbReference type="SUPFAM" id="SSF53927">
    <property type="entry name" value="Cytidine deaminase-like"/>
    <property type="match status" value="1"/>
</dbReference>
<feature type="domain" description="CMP/dCMP-type deaminase" evidence="1">
    <location>
        <begin position="1"/>
        <end position="114"/>
    </location>
</feature>
<dbReference type="Pfam" id="PF00383">
    <property type="entry name" value="dCMP_cyt_deam_1"/>
    <property type="match status" value="1"/>
</dbReference>
<dbReference type="EMBL" id="JALKCG010000001">
    <property type="protein sequence ID" value="MCK0206470.1"/>
    <property type="molecule type" value="Genomic_DNA"/>
</dbReference>
<dbReference type="RefSeq" id="WP_247198076.1">
    <property type="nucleotide sequence ID" value="NZ_JALKCG010000001.1"/>
</dbReference>
<dbReference type="InterPro" id="IPR016193">
    <property type="entry name" value="Cytidine_deaminase-like"/>
</dbReference>
<dbReference type="Proteomes" id="UP001202867">
    <property type="component" value="Unassembled WGS sequence"/>
</dbReference>
<organism evidence="2 3">
    <name type="scientific">Ancylobacter koreensis</name>
    <dbReference type="NCBI Taxonomy" id="266121"/>
    <lineage>
        <taxon>Bacteria</taxon>
        <taxon>Pseudomonadati</taxon>
        <taxon>Pseudomonadota</taxon>
        <taxon>Alphaproteobacteria</taxon>
        <taxon>Hyphomicrobiales</taxon>
        <taxon>Xanthobacteraceae</taxon>
        <taxon>Ancylobacter</taxon>
    </lineage>
</organism>
<gene>
    <name evidence="2" type="ORF">MWN33_00305</name>
</gene>
<comment type="caution">
    <text evidence="2">The sequence shown here is derived from an EMBL/GenBank/DDBJ whole genome shotgun (WGS) entry which is preliminary data.</text>
</comment>
<dbReference type="PROSITE" id="PS51747">
    <property type="entry name" value="CYT_DCMP_DEAMINASES_2"/>
    <property type="match status" value="1"/>
</dbReference>
<dbReference type="CDD" id="cd01285">
    <property type="entry name" value="nucleoside_deaminase"/>
    <property type="match status" value="1"/>
</dbReference>
<dbReference type="InterPro" id="IPR002125">
    <property type="entry name" value="CMP_dCMP_dom"/>
</dbReference>
<protein>
    <submittedName>
        <fullName evidence="2">Nucleoside deaminase</fullName>
    </submittedName>
</protein>
<keyword evidence="3" id="KW-1185">Reference proteome</keyword>
<name>A0ABT0DGQ6_9HYPH</name>
<sequence>MYRENFMRRAIDISRRALDEPGTEPFGCVIVRNGEIVGEGLNHSLAHFDPTSHSEVEAIRDACRRLECVDLTGCELYTSCEPCAMCVAVMEVSGISRLYYAASQGQAGEAFATLTPAERHPIDVEALRLAAGALVEDRAMPAQQEMDAQAIVVLDSWVKARKAATASAG</sequence>
<reference evidence="2 3" key="1">
    <citation type="submission" date="2022-04" db="EMBL/GenBank/DDBJ databases">
        <authorList>
            <person name="Grouzdev D.S."/>
            <person name="Pantiukh K.S."/>
            <person name="Krutkina M.S."/>
        </authorList>
    </citation>
    <scope>NUCLEOTIDE SEQUENCE [LARGE SCALE GENOMIC DNA]</scope>
    <source>
        <strain evidence="2 3">Jip08</strain>
    </source>
</reference>
<dbReference type="PANTHER" id="PTHR11079">
    <property type="entry name" value="CYTOSINE DEAMINASE FAMILY MEMBER"/>
    <property type="match status" value="1"/>
</dbReference>
<accession>A0ABT0DGQ6</accession>